<evidence type="ECO:0000313" key="9">
    <source>
        <dbReference type="EMBL" id="CAG1862071.1"/>
    </source>
</evidence>
<feature type="domain" description="MD-2-related lipid-recognition" evidence="8">
    <location>
        <begin position="30"/>
        <end position="145"/>
    </location>
</feature>
<dbReference type="OMA" id="NHELSCI"/>
<keyword evidence="6" id="KW-0445">Lipid transport</keyword>
<reference evidence="10" key="2">
    <citation type="submission" date="2021-05" db="UniProtKB">
        <authorList>
            <consortium name="EnsemblPlants"/>
        </authorList>
    </citation>
    <scope>IDENTIFICATION</scope>
    <source>
        <strain evidence="10">subsp. malaccensis</strain>
    </source>
</reference>
<accession>A0A804I2W7</accession>
<organism evidence="10 11">
    <name type="scientific">Musa acuminata subsp. malaccensis</name>
    <name type="common">Wild banana</name>
    <name type="synonym">Musa malaccensis</name>
    <dbReference type="NCBI Taxonomy" id="214687"/>
    <lineage>
        <taxon>Eukaryota</taxon>
        <taxon>Viridiplantae</taxon>
        <taxon>Streptophyta</taxon>
        <taxon>Embryophyta</taxon>
        <taxon>Tracheophyta</taxon>
        <taxon>Spermatophyta</taxon>
        <taxon>Magnoliopsida</taxon>
        <taxon>Liliopsida</taxon>
        <taxon>Zingiberales</taxon>
        <taxon>Musaceae</taxon>
        <taxon>Musa</taxon>
    </lineage>
</organism>
<dbReference type="Pfam" id="PF02221">
    <property type="entry name" value="E1_DerP2_DerF2"/>
    <property type="match status" value="1"/>
</dbReference>
<dbReference type="FunCoup" id="A0A804I2W7">
    <property type="interactions" value="317"/>
</dbReference>
<sequence length="155" mass="16595">MASMVGRLLLSAASLLLLLLLAPLAAATDVDYCKKGADYPVTVSGIEIFPYPIARGMPATFNISASTGDEISEGKLIIDVKYFGFHVHQETHDLCQETLCPVSTGDFVLSHQQTLPSFTPPGSYTLTMKLTGEQGKQLTCIVFDFSIGFASVADS</sequence>
<evidence type="ECO:0000256" key="4">
    <source>
        <dbReference type="ARBA" id="ARBA00022448"/>
    </source>
</evidence>
<feature type="signal peptide" evidence="7">
    <location>
        <begin position="1"/>
        <end position="27"/>
    </location>
</feature>
<protein>
    <submittedName>
        <fullName evidence="9">(wild Malaysian banana) hypothetical protein</fullName>
    </submittedName>
</protein>
<dbReference type="EMBL" id="HG996467">
    <property type="protein sequence ID" value="CAG1862071.1"/>
    <property type="molecule type" value="Genomic_DNA"/>
</dbReference>
<evidence type="ECO:0000256" key="7">
    <source>
        <dbReference type="SAM" id="SignalP"/>
    </source>
</evidence>
<keyword evidence="5 7" id="KW-0732">Signal</keyword>
<dbReference type="KEGG" id="mus:103975677"/>
<dbReference type="InterPro" id="IPR003172">
    <property type="entry name" value="ML_dom"/>
</dbReference>
<dbReference type="SUPFAM" id="SSF81296">
    <property type="entry name" value="E set domains"/>
    <property type="match status" value="1"/>
</dbReference>
<feature type="chain" id="PRO_5033611151" evidence="7">
    <location>
        <begin position="28"/>
        <end position="155"/>
    </location>
</feature>
<keyword evidence="11" id="KW-1185">Reference proteome</keyword>
<evidence type="ECO:0000256" key="3">
    <source>
        <dbReference type="ARBA" id="ARBA00011245"/>
    </source>
</evidence>
<proteinExistence type="inferred from homology"/>
<comment type="similarity">
    <text evidence="2">Belongs to the NPC2 family.</text>
</comment>
<dbReference type="InterPro" id="IPR014756">
    <property type="entry name" value="Ig_E-set"/>
</dbReference>
<dbReference type="EnsemblPlants" id="Ma02_t14710.1">
    <property type="protein sequence ID" value="Ma02_p14710.1"/>
    <property type="gene ID" value="Ma02_g14710"/>
</dbReference>
<dbReference type="Gene3D" id="2.60.40.770">
    <property type="match status" value="1"/>
</dbReference>
<comment type="function">
    <text evidence="1">Catalyzes the intermembrane transfer of phosphatidylglycerol and phosphatidylinositol.</text>
</comment>
<evidence type="ECO:0000256" key="6">
    <source>
        <dbReference type="ARBA" id="ARBA00023055"/>
    </source>
</evidence>
<evidence type="ECO:0000313" key="11">
    <source>
        <dbReference type="Proteomes" id="UP000012960"/>
    </source>
</evidence>
<dbReference type="AlphaFoldDB" id="A0A804I2W7"/>
<evidence type="ECO:0000256" key="1">
    <source>
        <dbReference type="ARBA" id="ARBA00002053"/>
    </source>
</evidence>
<dbReference type="InParanoid" id="A0A804I2W7"/>
<name>A0A804I2W7_MUSAM</name>
<dbReference type="GO" id="GO:0032934">
    <property type="term" value="F:sterol binding"/>
    <property type="evidence" value="ECO:0000318"/>
    <property type="project" value="GO_Central"/>
</dbReference>
<evidence type="ECO:0000259" key="8">
    <source>
        <dbReference type="SMART" id="SM00737"/>
    </source>
</evidence>
<dbReference type="SMART" id="SM00737">
    <property type="entry name" value="ML"/>
    <property type="match status" value="1"/>
</dbReference>
<dbReference type="CDD" id="cd00917">
    <property type="entry name" value="PG-PI_TP"/>
    <property type="match status" value="1"/>
</dbReference>
<evidence type="ECO:0000256" key="5">
    <source>
        <dbReference type="ARBA" id="ARBA00022729"/>
    </source>
</evidence>
<comment type="subunit">
    <text evidence="3">Monomer.</text>
</comment>
<dbReference type="PANTHER" id="PTHR11306">
    <property type="entry name" value="NIEMANN PICK TYPE C2 PROTEIN NPC2-RELATED"/>
    <property type="match status" value="1"/>
</dbReference>
<dbReference type="Proteomes" id="UP000012960">
    <property type="component" value="Unplaced"/>
</dbReference>
<evidence type="ECO:0000256" key="2">
    <source>
        <dbReference type="ARBA" id="ARBA00006370"/>
    </source>
</evidence>
<keyword evidence="4" id="KW-0813">Transport</keyword>
<dbReference type="GO" id="GO:0015918">
    <property type="term" value="P:sterol transport"/>
    <property type="evidence" value="ECO:0000318"/>
    <property type="project" value="GO_Central"/>
</dbReference>
<dbReference type="InterPro" id="IPR033917">
    <property type="entry name" value="ML_PG-PI_TP"/>
</dbReference>
<dbReference type="FunFam" id="2.60.40.770:FF:000002">
    <property type="entry name" value="putative phosphatidylglycerol/phosphatidylinositol transfer protein DDB_G0282179"/>
    <property type="match status" value="1"/>
</dbReference>
<dbReference type="Gramene" id="Ma02_t14710.1">
    <property type="protein sequence ID" value="Ma02_p14710.1"/>
    <property type="gene ID" value="Ma02_g14710"/>
</dbReference>
<reference evidence="9" key="1">
    <citation type="submission" date="2021-03" db="EMBL/GenBank/DDBJ databases">
        <authorList>
            <consortium name="Genoscope - CEA"/>
            <person name="William W."/>
        </authorList>
    </citation>
    <scope>NUCLEOTIDE SEQUENCE</scope>
    <source>
        <strain evidence="9">Doubled-haploid Pahang</strain>
    </source>
</reference>
<dbReference type="GO" id="GO:0032366">
    <property type="term" value="P:intracellular sterol transport"/>
    <property type="evidence" value="ECO:0007669"/>
    <property type="project" value="InterPro"/>
</dbReference>
<dbReference type="OrthoDB" id="6409159at2759"/>
<dbReference type="PANTHER" id="PTHR11306:SF0">
    <property type="entry name" value="PHOSPHATIDYLGLYCEROL_PHOSPHATIDYLINOSITOL TRANSFER PROTEIN"/>
    <property type="match status" value="1"/>
</dbReference>
<dbReference type="InterPro" id="IPR039670">
    <property type="entry name" value="NPC2-like"/>
</dbReference>
<gene>
    <name evidence="9" type="ORF">GSMUA_69650.1</name>
</gene>
<evidence type="ECO:0000313" key="10">
    <source>
        <dbReference type="EnsemblPlants" id="Ma02_p14710.1"/>
    </source>
</evidence>